<evidence type="ECO:0000256" key="1">
    <source>
        <dbReference type="ARBA" id="ARBA00001933"/>
    </source>
</evidence>
<evidence type="ECO:0000313" key="7">
    <source>
        <dbReference type="EMBL" id="SFG98871.1"/>
    </source>
</evidence>
<dbReference type="Pfam" id="PF03711">
    <property type="entry name" value="OKR_DC_1_C"/>
    <property type="match status" value="1"/>
</dbReference>
<dbReference type="Proteomes" id="UP000199337">
    <property type="component" value="Unassembled WGS sequence"/>
</dbReference>
<dbReference type="SUPFAM" id="SSF53383">
    <property type="entry name" value="PLP-dependent transferases"/>
    <property type="match status" value="1"/>
</dbReference>
<evidence type="ECO:0000313" key="8">
    <source>
        <dbReference type="Proteomes" id="UP000199337"/>
    </source>
</evidence>
<keyword evidence="4" id="KW-0663">Pyridoxal phosphate</keyword>
<evidence type="ECO:0000256" key="2">
    <source>
        <dbReference type="ARBA" id="ARBA00010671"/>
    </source>
</evidence>
<keyword evidence="5" id="KW-0456">Lyase</keyword>
<organism evidence="7 8">
    <name type="scientific">Desulfotruncus arcticus DSM 17038</name>
    <dbReference type="NCBI Taxonomy" id="1121424"/>
    <lineage>
        <taxon>Bacteria</taxon>
        <taxon>Bacillati</taxon>
        <taxon>Bacillota</taxon>
        <taxon>Clostridia</taxon>
        <taxon>Eubacteriales</taxon>
        <taxon>Desulfallaceae</taxon>
        <taxon>Desulfotruncus</taxon>
    </lineage>
</organism>
<dbReference type="PANTHER" id="PTHR43277">
    <property type="entry name" value="ARGININE DECARBOXYLASE"/>
    <property type="match status" value="1"/>
</dbReference>
<name>A0A1I2WH19_9FIRM</name>
<accession>A0A1I2WH19</accession>
<dbReference type="InterPro" id="IPR036633">
    <property type="entry name" value="Prn/Lys/Arg_de-COase_C_sf"/>
</dbReference>
<dbReference type="InterPro" id="IPR015421">
    <property type="entry name" value="PyrdxlP-dep_Trfase_major"/>
</dbReference>
<proteinExistence type="inferred from homology"/>
<comment type="cofactor">
    <cofactor evidence="1">
        <name>pyridoxal 5'-phosphate</name>
        <dbReference type="ChEBI" id="CHEBI:597326"/>
    </cofactor>
</comment>
<evidence type="ECO:0000256" key="4">
    <source>
        <dbReference type="ARBA" id="ARBA00022898"/>
    </source>
</evidence>
<dbReference type="InterPro" id="IPR008286">
    <property type="entry name" value="Prn/Lys/Arg_de-COase_C"/>
</dbReference>
<dbReference type="STRING" id="341036.SAMN05660649_03415"/>
<dbReference type="InterPro" id="IPR015424">
    <property type="entry name" value="PyrdxlP-dep_Trfase"/>
</dbReference>
<dbReference type="Gene3D" id="3.90.100.10">
    <property type="entry name" value="Orn/Lys/Arg decarboxylase, C-terminal domain"/>
    <property type="match status" value="1"/>
</dbReference>
<dbReference type="GO" id="GO:0016831">
    <property type="term" value="F:carboxy-lyase activity"/>
    <property type="evidence" value="ECO:0007669"/>
    <property type="project" value="UniProtKB-KW"/>
</dbReference>
<keyword evidence="3" id="KW-0210">Decarboxylase</keyword>
<reference evidence="8" key="1">
    <citation type="submission" date="2016-10" db="EMBL/GenBank/DDBJ databases">
        <authorList>
            <person name="Varghese N."/>
            <person name="Submissions S."/>
        </authorList>
    </citation>
    <scope>NUCLEOTIDE SEQUENCE [LARGE SCALE GENOMIC DNA]</scope>
    <source>
        <strain evidence="8">DSM 17038</strain>
    </source>
</reference>
<dbReference type="AlphaFoldDB" id="A0A1I2WH19"/>
<comment type="similarity">
    <text evidence="2">Belongs to the Orn/Lys/Arg decarboxylase class-I family.</text>
</comment>
<dbReference type="InterPro" id="IPR052357">
    <property type="entry name" value="Orn_Lys_Arg_decarboxylase-I"/>
</dbReference>
<dbReference type="SUPFAM" id="SSF55904">
    <property type="entry name" value="Ornithine decarboxylase C-terminal domain"/>
    <property type="match status" value="1"/>
</dbReference>
<feature type="domain" description="Orn/Lys/Arg decarboxylases family 1 pyridoxal-P attachment site" evidence="6">
    <location>
        <begin position="221"/>
        <end position="235"/>
    </location>
</feature>
<evidence type="ECO:0000256" key="5">
    <source>
        <dbReference type="ARBA" id="ARBA00023239"/>
    </source>
</evidence>
<dbReference type="EMBL" id="FOOX01000013">
    <property type="protein sequence ID" value="SFG98871.1"/>
    <property type="molecule type" value="Genomic_DNA"/>
</dbReference>
<evidence type="ECO:0000259" key="6">
    <source>
        <dbReference type="PROSITE" id="PS00703"/>
    </source>
</evidence>
<gene>
    <name evidence="7" type="ORF">SAMN05660649_03415</name>
</gene>
<evidence type="ECO:0000256" key="3">
    <source>
        <dbReference type="ARBA" id="ARBA00022793"/>
    </source>
</evidence>
<protein>
    <submittedName>
        <fullName evidence="7">Arginine decarboxylase</fullName>
    </submittedName>
</protein>
<dbReference type="InterPro" id="IPR000310">
    <property type="entry name" value="Orn/Lys/Arg_deCO2ase_major_dom"/>
</dbReference>
<dbReference type="Pfam" id="PF01276">
    <property type="entry name" value="OKR_DC_1"/>
    <property type="match status" value="1"/>
</dbReference>
<sequence length="486" mass="51435">MSGDHTEMPIVAALDNFSQKKPLRFHVPGHGGGQALHPAMRKANLPSWDVTELDGLDDLHNPSGVIELAQKKAAGLYGARHTFFLINGTTVGIQALIAAACCEPDSAIALPRNVHRSVLGGLVFSGARPVFIEPQLVPGFDFAAGFTGAALKQVLQAVPEIAAVLAVHPCYYGVVGNLAEAAEICHRYNIPLLADEAHGTHLRFSPHLPPDALEQGADATVQSVHKTGGALTQASWLHLAEGGRVDRKKVAGVLRLLQSSSPSYLLMASLDAARQQLALCGRASLDAALDTALEAARAIKAIPGLTVLGPEHLARPGAVDYDPTRLVVSFRELGLSGYEASRLLAEEYNIYVEMADIYNIVAVLPIGVNREEVGALVHALAGISGQVRGAALKGDSPPLTMPQLPPQIMTPRLAWLARKRQVRLETSAGLVSAEAVAVQPPGIAVIYPGEEITPAIIEYLMVARDHGLQLHGAADPRLGTIEVVDC</sequence>
<keyword evidence="8" id="KW-1185">Reference proteome</keyword>
<dbReference type="PROSITE" id="PS00703">
    <property type="entry name" value="OKR_DC_1"/>
    <property type="match status" value="1"/>
</dbReference>
<dbReference type="PANTHER" id="PTHR43277:SF4">
    <property type="entry name" value="ARGININE DECARBOXYLASE"/>
    <property type="match status" value="1"/>
</dbReference>
<dbReference type="Gene3D" id="3.40.640.10">
    <property type="entry name" value="Type I PLP-dependent aspartate aminotransferase-like (Major domain)"/>
    <property type="match status" value="1"/>
</dbReference>